<gene>
    <name evidence="2" type="ORF">A1332_11670</name>
</gene>
<dbReference type="EMBL" id="LUUG01000059">
    <property type="protein sequence ID" value="OAI06272.1"/>
    <property type="molecule type" value="Genomic_DNA"/>
</dbReference>
<dbReference type="RefSeq" id="WP_064008032.1">
    <property type="nucleotide sequence ID" value="NZ_LUUG01000059.1"/>
</dbReference>
<proteinExistence type="predicted"/>
<comment type="caution">
    <text evidence="2">The sequence shown here is derived from an EMBL/GenBank/DDBJ whole genome shotgun (WGS) entry which is preliminary data.</text>
</comment>
<dbReference type="OrthoDB" id="7219749at2"/>
<keyword evidence="1" id="KW-1277">Toxin-antitoxin system</keyword>
<organism evidence="2 3">
    <name type="scientific">Methylomonas methanica</name>
    <dbReference type="NCBI Taxonomy" id="421"/>
    <lineage>
        <taxon>Bacteria</taxon>
        <taxon>Pseudomonadati</taxon>
        <taxon>Pseudomonadota</taxon>
        <taxon>Gammaproteobacteria</taxon>
        <taxon>Methylococcales</taxon>
        <taxon>Methylococcaceae</taxon>
        <taxon>Methylomonas</taxon>
    </lineage>
</organism>
<sequence length="80" mass="9148">MRSALNTSGKKATNLSISTELLRQAKDYKINLSATLEQALTEIVKQKQRQQWLQDNQQAIAQYNQRVEECGSFSDGLRDF</sequence>
<protein>
    <submittedName>
        <fullName evidence="2">Acetoacetyl-CoA synthase</fullName>
    </submittedName>
</protein>
<accession>A0A177ML03</accession>
<reference evidence="2 3" key="1">
    <citation type="submission" date="2016-03" db="EMBL/GenBank/DDBJ databases">
        <authorList>
            <person name="Ploux O."/>
        </authorList>
    </citation>
    <scope>NUCLEOTIDE SEQUENCE [LARGE SCALE GENOMIC DNA]</scope>
    <source>
        <strain evidence="2 3">R-45363</strain>
    </source>
</reference>
<evidence type="ECO:0000313" key="2">
    <source>
        <dbReference type="EMBL" id="OAI06272.1"/>
    </source>
</evidence>
<evidence type="ECO:0000313" key="3">
    <source>
        <dbReference type="Proteomes" id="UP000078090"/>
    </source>
</evidence>
<dbReference type="InterPro" id="IPR009956">
    <property type="entry name" value="Post-segregation_anti-tox_CcdA"/>
</dbReference>
<dbReference type="Pfam" id="PF07362">
    <property type="entry name" value="CcdA"/>
    <property type="match status" value="1"/>
</dbReference>
<dbReference type="AlphaFoldDB" id="A0A177ML03"/>
<name>A0A177ML03_METMH</name>
<evidence type="ECO:0000256" key="1">
    <source>
        <dbReference type="ARBA" id="ARBA00022649"/>
    </source>
</evidence>
<dbReference type="Proteomes" id="UP000078090">
    <property type="component" value="Unassembled WGS sequence"/>
</dbReference>